<dbReference type="InterPro" id="IPR015898">
    <property type="entry name" value="G-protein_gamma-like_dom"/>
</dbReference>
<keyword evidence="6" id="KW-0472">Membrane</keyword>
<dbReference type="Pfam" id="PF00631">
    <property type="entry name" value="G-gamma"/>
    <property type="match status" value="1"/>
</dbReference>
<dbReference type="InterPro" id="IPR041848">
    <property type="entry name" value="Ste18_fungal"/>
</dbReference>
<dbReference type="VEuPathDB" id="FungiDB:AMAG_18343"/>
<dbReference type="GO" id="GO:0000750">
    <property type="term" value="P:pheromone-dependent signal transduction involved in conjugation with cellular fusion"/>
    <property type="evidence" value="ECO:0007669"/>
    <property type="project" value="InterPro"/>
</dbReference>
<dbReference type="Proteomes" id="UP000054350">
    <property type="component" value="Unassembled WGS sequence"/>
</dbReference>
<evidence type="ECO:0000259" key="11">
    <source>
        <dbReference type="SMART" id="SM01224"/>
    </source>
</evidence>
<keyword evidence="9" id="KW-0449">Lipoprotein</keyword>
<feature type="domain" description="G protein gamma" evidence="11">
    <location>
        <begin position="2"/>
        <end position="70"/>
    </location>
</feature>
<evidence type="ECO:0000256" key="2">
    <source>
        <dbReference type="ARBA" id="ARBA00007431"/>
    </source>
</evidence>
<dbReference type="Gene3D" id="4.10.260.10">
    <property type="entry name" value="Transducin (heterotrimeric G protein), gamma chain"/>
    <property type="match status" value="1"/>
</dbReference>
<dbReference type="eggNOG" id="ENOG502S5Z5">
    <property type="taxonomic scope" value="Eukaryota"/>
</dbReference>
<keyword evidence="8" id="KW-0807">Transducer</keyword>
<evidence type="ECO:0000256" key="3">
    <source>
        <dbReference type="ARBA" id="ARBA00011581"/>
    </source>
</evidence>
<dbReference type="EMBL" id="GG745334">
    <property type="protein sequence ID" value="KNE58955.1"/>
    <property type="molecule type" value="Genomic_DNA"/>
</dbReference>
<evidence type="ECO:0000256" key="8">
    <source>
        <dbReference type="ARBA" id="ARBA00023224"/>
    </source>
</evidence>
<evidence type="ECO:0000256" key="9">
    <source>
        <dbReference type="ARBA" id="ARBA00023288"/>
    </source>
</evidence>
<comment type="similarity">
    <text evidence="2">Belongs to the G protein gamma family.</text>
</comment>
<proteinExistence type="inferred from homology"/>
<evidence type="ECO:0000256" key="4">
    <source>
        <dbReference type="ARBA" id="ARBA00016111"/>
    </source>
</evidence>
<keyword evidence="5" id="KW-0488">Methylation</keyword>
<dbReference type="PANTHER" id="PTHR28189">
    <property type="entry name" value="GUANINE NUCLEOTIDE-BINDING PROTEIN SUBUNIT GAMMA"/>
    <property type="match status" value="1"/>
</dbReference>
<dbReference type="GO" id="GO:0005834">
    <property type="term" value="C:heterotrimeric G-protein complex"/>
    <property type="evidence" value="ECO:0007669"/>
    <property type="project" value="TreeGrafter"/>
</dbReference>
<dbReference type="AlphaFoldDB" id="A0A0L0S990"/>
<protein>
    <recommendedName>
        <fullName evidence="4">Guanine nucleotide-binding protein subunit gamma</fullName>
    </recommendedName>
</protein>
<dbReference type="GO" id="GO:0007186">
    <property type="term" value="P:G protein-coupled receptor signaling pathway"/>
    <property type="evidence" value="ECO:0007669"/>
    <property type="project" value="InterPro"/>
</dbReference>
<evidence type="ECO:0000256" key="1">
    <source>
        <dbReference type="ARBA" id="ARBA00004170"/>
    </source>
</evidence>
<keyword evidence="10" id="KW-0636">Prenylation</keyword>
<evidence type="ECO:0000313" key="13">
    <source>
        <dbReference type="EMBL" id="KNE58955.1"/>
    </source>
</evidence>
<evidence type="ECO:0000256" key="10">
    <source>
        <dbReference type="ARBA" id="ARBA00023289"/>
    </source>
</evidence>
<evidence type="ECO:0000313" key="12">
    <source>
        <dbReference type="EMBL" id="KNE57752.1"/>
    </source>
</evidence>
<evidence type="ECO:0000313" key="14">
    <source>
        <dbReference type="Proteomes" id="UP000054350"/>
    </source>
</evidence>
<dbReference type="PANTHER" id="PTHR28189:SF1">
    <property type="entry name" value="GUANINE NUCLEOTIDE-BINDING PROTEIN SUBUNIT GAMMA"/>
    <property type="match status" value="1"/>
</dbReference>
<dbReference type="STRING" id="578462.A0A0L0S990"/>
<comment type="subunit">
    <text evidence="3">G proteins are composed of 3 units, alpha, beta and gamma.</text>
</comment>
<dbReference type="OMA" id="NGCCAVM"/>
<gene>
    <name evidence="13" type="ORF">AMAG_03313</name>
    <name evidence="12" type="ORF">AMAG_18343</name>
</gene>
<dbReference type="InterPro" id="IPR036284">
    <property type="entry name" value="GGL_sf"/>
</dbReference>
<keyword evidence="7" id="KW-0564">Palmitate</keyword>
<evidence type="ECO:0000256" key="6">
    <source>
        <dbReference type="ARBA" id="ARBA00023136"/>
    </source>
</evidence>
<dbReference type="OrthoDB" id="19232at2759"/>
<reference evidence="14" key="2">
    <citation type="submission" date="2009-11" db="EMBL/GenBank/DDBJ databases">
        <title>The Genome Sequence of Allomyces macrogynus strain ATCC 38327.</title>
        <authorList>
            <consortium name="The Broad Institute Genome Sequencing Platform"/>
            <person name="Russ C."/>
            <person name="Cuomo C."/>
            <person name="Shea T."/>
            <person name="Young S.K."/>
            <person name="Zeng Q."/>
            <person name="Koehrsen M."/>
            <person name="Haas B."/>
            <person name="Borodovsky M."/>
            <person name="Guigo R."/>
            <person name="Alvarado L."/>
            <person name="Berlin A."/>
            <person name="Borenstein D."/>
            <person name="Chen Z."/>
            <person name="Engels R."/>
            <person name="Freedman E."/>
            <person name="Gellesch M."/>
            <person name="Goldberg J."/>
            <person name="Griggs A."/>
            <person name="Gujja S."/>
            <person name="Heiman D."/>
            <person name="Hepburn T."/>
            <person name="Howarth C."/>
            <person name="Jen D."/>
            <person name="Larson L."/>
            <person name="Lewis B."/>
            <person name="Mehta T."/>
            <person name="Park D."/>
            <person name="Pearson M."/>
            <person name="Roberts A."/>
            <person name="Saif S."/>
            <person name="Shenoy N."/>
            <person name="Sisk P."/>
            <person name="Stolte C."/>
            <person name="Sykes S."/>
            <person name="Walk T."/>
            <person name="White J."/>
            <person name="Yandava C."/>
            <person name="Burger G."/>
            <person name="Gray M.W."/>
            <person name="Holland P.W.H."/>
            <person name="King N."/>
            <person name="Lang F.B.F."/>
            <person name="Roger A.J."/>
            <person name="Ruiz-Trillo I."/>
            <person name="Lander E."/>
            <person name="Nusbaum C."/>
        </authorList>
    </citation>
    <scope>NUCLEOTIDE SEQUENCE [LARGE SCALE GENOMIC DNA]</scope>
    <source>
        <strain evidence="14">ATCC 38327</strain>
    </source>
</reference>
<dbReference type="SMART" id="SM01224">
    <property type="entry name" value="G_gamma"/>
    <property type="match status" value="1"/>
</dbReference>
<evidence type="ECO:0000256" key="7">
    <source>
        <dbReference type="ARBA" id="ARBA00023139"/>
    </source>
</evidence>
<organism evidence="13 14">
    <name type="scientific">Allomyces macrogynus (strain ATCC 38327)</name>
    <name type="common">Allomyces javanicus var. macrogynus</name>
    <dbReference type="NCBI Taxonomy" id="578462"/>
    <lineage>
        <taxon>Eukaryota</taxon>
        <taxon>Fungi</taxon>
        <taxon>Fungi incertae sedis</taxon>
        <taxon>Blastocladiomycota</taxon>
        <taxon>Blastocladiomycetes</taxon>
        <taxon>Blastocladiales</taxon>
        <taxon>Blastocladiaceae</taxon>
        <taxon>Allomyces</taxon>
    </lineage>
</organism>
<sequence>MSELKLKKLLELNNRLKEQLDMPRLTVSDASQALIKYVKTTKDYLVPSVWGTVDKKEDPYGPVGGPCACTIA</sequence>
<name>A0A0L0S990_ALLM3</name>
<dbReference type="FunFam" id="4.10.260.10:FF:000003">
    <property type="entry name" value="G-protein complex gamma subunit Ste18/GpgA"/>
    <property type="match status" value="1"/>
</dbReference>
<accession>A0A0L0S990</accession>
<keyword evidence="14" id="KW-1185">Reference proteome</keyword>
<comment type="subcellular location">
    <subcellularLocation>
        <location evidence="1">Membrane</location>
        <topology evidence="1">Peripheral membrane protein</topology>
    </subcellularLocation>
</comment>
<dbReference type="GO" id="GO:0031681">
    <property type="term" value="F:G-protein beta-subunit binding"/>
    <property type="evidence" value="ECO:0007669"/>
    <property type="project" value="InterPro"/>
</dbReference>
<evidence type="ECO:0000256" key="5">
    <source>
        <dbReference type="ARBA" id="ARBA00022481"/>
    </source>
</evidence>
<dbReference type="SUPFAM" id="SSF48670">
    <property type="entry name" value="Transducin (heterotrimeric G protein), gamma chain"/>
    <property type="match status" value="1"/>
</dbReference>
<dbReference type="EMBL" id="GG745332">
    <property type="protein sequence ID" value="KNE57752.1"/>
    <property type="molecule type" value="Genomic_DNA"/>
</dbReference>
<dbReference type="VEuPathDB" id="FungiDB:AMAG_03313"/>
<reference evidence="13 14" key="1">
    <citation type="submission" date="2009-11" db="EMBL/GenBank/DDBJ databases">
        <title>Annotation of Allomyces macrogynus ATCC 38327.</title>
        <authorList>
            <consortium name="The Broad Institute Genome Sequencing Platform"/>
            <person name="Russ C."/>
            <person name="Cuomo C."/>
            <person name="Burger G."/>
            <person name="Gray M.W."/>
            <person name="Holland P.W.H."/>
            <person name="King N."/>
            <person name="Lang F.B.F."/>
            <person name="Roger A.J."/>
            <person name="Ruiz-Trillo I."/>
            <person name="Young S.K."/>
            <person name="Zeng Q."/>
            <person name="Gargeya S."/>
            <person name="Fitzgerald M."/>
            <person name="Haas B."/>
            <person name="Abouelleil A."/>
            <person name="Alvarado L."/>
            <person name="Arachchi H.M."/>
            <person name="Berlin A."/>
            <person name="Chapman S.B."/>
            <person name="Gearin G."/>
            <person name="Goldberg J."/>
            <person name="Griggs A."/>
            <person name="Gujja S."/>
            <person name="Hansen M."/>
            <person name="Heiman D."/>
            <person name="Howarth C."/>
            <person name="Larimer J."/>
            <person name="Lui A."/>
            <person name="MacDonald P.J.P."/>
            <person name="McCowen C."/>
            <person name="Montmayeur A."/>
            <person name="Murphy C."/>
            <person name="Neiman D."/>
            <person name="Pearson M."/>
            <person name="Priest M."/>
            <person name="Roberts A."/>
            <person name="Saif S."/>
            <person name="Shea T."/>
            <person name="Sisk P."/>
            <person name="Stolte C."/>
            <person name="Sykes S."/>
            <person name="Wortman J."/>
            <person name="Nusbaum C."/>
            <person name="Birren B."/>
        </authorList>
    </citation>
    <scope>NUCLEOTIDE SEQUENCE [LARGE SCALE GENOMIC DNA]</scope>
    <source>
        <strain evidence="13 14">ATCC 38327</strain>
    </source>
</reference>